<dbReference type="NCBIfam" id="NF033788">
    <property type="entry name" value="HTH_metalloreg"/>
    <property type="match status" value="1"/>
</dbReference>
<evidence type="ECO:0000313" key="6">
    <source>
        <dbReference type="Proteomes" id="UP001461341"/>
    </source>
</evidence>
<feature type="domain" description="HTH arsR-type" evidence="4">
    <location>
        <begin position="1"/>
        <end position="96"/>
    </location>
</feature>
<evidence type="ECO:0000313" key="5">
    <source>
        <dbReference type="EMBL" id="WZL76075.1"/>
    </source>
</evidence>
<dbReference type="CDD" id="cd00090">
    <property type="entry name" value="HTH_ARSR"/>
    <property type="match status" value="1"/>
</dbReference>
<dbReference type="Pfam" id="PF01022">
    <property type="entry name" value="HTH_5"/>
    <property type="match status" value="1"/>
</dbReference>
<dbReference type="RefSeq" id="WP_369018230.1">
    <property type="nucleotide sequence ID" value="NZ_CP121689.1"/>
</dbReference>
<sequence length="106" mass="12070">MAADVYEMYANIFRALAHPKRIKIIELLEQQGKMCVCEIVAQTQIDQPSVSKHLSILKNAGIIESEKQGLRVECWLKSPVVSELLKGVQEILKKDMESRYIASLKR</sequence>
<keyword evidence="1" id="KW-0805">Transcription regulation</keyword>
<dbReference type="PANTHER" id="PTHR33154">
    <property type="entry name" value="TRANSCRIPTIONAL REGULATOR, ARSR FAMILY"/>
    <property type="match status" value="1"/>
</dbReference>
<dbReference type="PROSITE" id="PS50987">
    <property type="entry name" value="HTH_ARSR_2"/>
    <property type="match status" value="1"/>
</dbReference>
<protein>
    <submittedName>
        <fullName evidence="5">Metalloregulator ArsR/SmtB family transcription factor</fullName>
    </submittedName>
</protein>
<dbReference type="SMART" id="SM00418">
    <property type="entry name" value="HTH_ARSR"/>
    <property type="match status" value="1"/>
</dbReference>
<keyword evidence="2" id="KW-0238">DNA-binding</keyword>
<evidence type="ECO:0000256" key="2">
    <source>
        <dbReference type="ARBA" id="ARBA00023125"/>
    </source>
</evidence>
<dbReference type="InterPro" id="IPR051081">
    <property type="entry name" value="HTH_MetalResp_TranReg"/>
</dbReference>
<proteinExistence type="predicted"/>
<dbReference type="PANTHER" id="PTHR33154:SF18">
    <property type="entry name" value="ARSENICAL RESISTANCE OPERON REPRESSOR"/>
    <property type="match status" value="1"/>
</dbReference>
<keyword evidence="6" id="KW-1185">Reference proteome</keyword>
<evidence type="ECO:0000256" key="1">
    <source>
        <dbReference type="ARBA" id="ARBA00023015"/>
    </source>
</evidence>
<dbReference type="EMBL" id="CP121689">
    <property type="protein sequence ID" value="WZL76075.1"/>
    <property type="molecule type" value="Genomic_DNA"/>
</dbReference>
<dbReference type="SUPFAM" id="SSF46785">
    <property type="entry name" value="Winged helix' DNA-binding domain"/>
    <property type="match status" value="1"/>
</dbReference>
<name>A0ABZ2YEG2_9BACT</name>
<dbReference type="InterPro" id="IPR001845">
    <property type="entry name" value="HTH_ArsR_DNA-bd_dom"/>
</dbReference>
<evidence type="ECO:0000256" key="3">
    <source>
        <dbReference type="ARBA" id="ARBA00023163"/>
    </source>
</evidence>
<dbReference type="InterPro" id="IPR036388">
    <property type="entry name" value="WH-like_DNA-bd_sf"/>
</dbReference>
<reference evidence="5 6" key="1">
    <citation type="submission" date="2023-03" db="EMBL/GenBank/DDBJ databases">
        <title>Novel Species.</title>
        <authorList>
            <person name="Ma S."/>
        </authorList>
    </citation>
    <scope>NUCLEOTIDE SEQUENCE [LARGE SCALE GENOMIC DNA]</scope>
    <source>
        <strain evidence="5 6">B11</strain>
    </source>
</reference>
<dbReference type="Proteomes" id="UP001461341">
    <property type="component" value="Chromosome"/>
</dbReference>
<keyword evidence="3" id="KW-0804">Transcription</keyword>
<accession>A0ABZ2YEG2</accession>
<dbReference type="Gene3D" id="1.10.10.10">
    <property type="entry name" value="Winged helix-like DNA-binding domain superfamily/Winged helix DNA-binding domain"/>
    <property type="match status" value="1"/>
</dbReference>
<dbReference type="PRINTS" id="PR00778">
    <property type="entry name" value="HTHARSR"/>
</dbReference>
<dbReference type="InterPro" id="IPR036390">
    <property type="entry name" value="WH_DNA-bd_sf"/>
</dbReference>
<gene>
    <name evidence="5" type="ORF">QBE54_10955</name>
</gene>
<organism evidence="5 6">
    <name type="scientific">Thermatribacter velox</name>
    <dbReference type="NCBI Taxonomy" id="3039681"/>
    <lineage>
        <taxon>Bacteria</taxon>
        <taxon>Pseudomonadati</taxon>
        <taxon>Atribacterota</taxon>
        <taxon>Atribacteria</taxon>
        <taxon>Atribacterales</taxon>
        <taxon>Thermatribacteraceae</taxon>
        <taxon>Thermatribacter</taxon>
    </lineage>
</organism>
<evidence type="ECO:0000259" key="4">
    <source>
        <dbReference type="PROSITE" id="PS50987"/>
    </source>
</evidence>
<dbReference type="InterPro" id="IPR011991">
    <property type="entry name" value="ArsR-like_HTH"/>
</dbReference>